<dbReference type="InterPro" id="IPR046905">
    <property type="entry name" value="ABC-3C_MC1"/>
</dbReference>
<accession>A0A0J8V6B5</accession>
<name>A0A0J8V6B5_9GAMM</name>
<dbReference type="STRING" id="680026.AB733_20215"/>
<reference evidence="1 2" key="1">
    <citation type="submission" date="2018-01" db="EMBL/GenBank/DDBJ databases">
        <title>Whole genome sequencing of Histamine producing bacteria.</title>
        <authorList>
            <person name="Butler K."/>
        </authorList>
    </citation>
    <scope>NUCLEOTIDE SEQUENCE [LARGE SCALE GENOMIC DNA]</scope>
    <source>
        <strain evidence="1 2">DSM 24669</strain>
    </source>
</reference>
<dbReference type="RefSeq" id="WP_048900413.1">
    <property type="nucleotide sequence ID" value="NZ_AP024853.1"/>
</dbReference>
<dbReference type="Pfam" id="PF20289">
    <property type="entry name" value="MComp1"/>
    <property type="match status" value="1"/>
</dbReference>
<dbReference type="EMBL" id="PYLZ01000011">
    <property type="protein sequence ID" value="PSW22763.1"/>
    <property type="molecule type" value="Genomic_DNA"/>
</dbReference>
<evidence type="ECO:0000313" key="1">
    <source>
        <dbReference type="EMBL" id="PSW22763.1"/>
    </source>
</evidence>
<dbReference type="Proteomes" id="UP000240481">
    <property type="component" value="Unassembled WGS sequence"/>
</dbReference>
<protein>
    <submittedName>
        <fullName evidence="1">Uncharacterized protein</fullName>
    </submittedName>
</protein>
<sequence length="191" mass="22018">MKQKISYEVVQVELSEDLKTSYNLEDAQVVKIQIINGLYIVFYKFKKEATLVKNWDNLNSVVAAELSSTFENDYERWNLYSFYLCESSVKPSVKYKIEHDKYSSRKIVLGKFDSNLDGDSISSLISKYITNDDLVIKDVEDVDVSYSSESIVYGLIESEKTSNKNEIESLHFKLLLMLREKSNVGEVSNED</sequence>
<keyword evidence="2" id="KW-1185">Reference proteome</keyword>
<comment type="caution">
    <text evidence="1">The sequence shown here is derived from an EMBL/GenBank/DDBJ whole genome shotgun (WGS) entry which is preliminary data.</text>
</comment>
<gene>
    <name evidence="1" type="ORF">C9I94_18440</name>
</gene>
<organism evidence="1 2">
    <name type="scientific">Photobacterium swingsii</name>
    <dbReference type="NCBI Taxonomy" id="680026"/>
    <lineage>
        <taxon>Bacteria</taxon>
        <taxon>Pseudomonadati</taxon>
        <taxon>Pseudomonadota</taxon>
        <taxon>Gammaproteobacteria</taxon>
        <taxon>Vibrionales</taxon>
        <taxon>Vibrionaceae</taxon>
        <taxon>Photobacterium</taxon>
    </lineage>
</organism>
<dbReference type="OrthoDB" id="6961901at2"/>
<dbReference type="AlphaFoldDB" id="A0A0J8V6B5"/>
<evidence type="ECO:0000313" key="2">
    <source>
        <dbReference type="Proteomes" id="UP000240481"/>
    </source>
</evidence>
<proteinExistence type="predicted"/>